<organism evidence="1 2">
    <name type="scientific">Sphingobium phage Lacusarx</name>
    <dbReference type="NCBI Taxonomy" id="1980139"/>
    <lineage>
        <taxon>Viruses</taxon>
        <taxon>Duplodnaviria</taxon>
        <taxon>Heunggongvirae</taxon>
        <taxon>Uroviricota</taxon>
        <taxon>Caudoviricetes</taxon>
        <taxon>Lacusarxvirus</taxon>
        <taxon>Lacusarxvirus lacusarx</taxon>
    </lineage>
</organism>
<name>A0A1W6DXC6_9CAUD</name>
<evidence type="ECO:0000313" key="1">
    <source>
        <dbReference type="EMBL" id="ARK07555.1"/>
    </source>
</evidence>
<accession>A0A1W6DXC6</accession>
<proteinExistence type="predicted"/>
<keyword evidence="2" id="KW-1185">Reference proteome</keyword>
<reference evidence="1 2" key="1">
    <citation type="submission" date="2017-02" db="EMBL/GenBank/DDBJ databases">
        <title>The first characterized phage against a member of the ecologically important #sphingomonads reveals high dissimilarity against all other known phages.</title>
        <authorList>
            <person name="Nielsen T.K."/>
            <person name="Carstens A.B."/>
            <person name="Kot W."/>
            <person name="Lametsch R."/>
            <person name="Neve H."/>
            <person name="Hansen L.H."/>
        </authorList>
    </citation>
    <scope>NUCLEOTIDE SEQUENCE [LARGE SCALE GENOMIC DNA]</scope>
</reference>
<dbReference type="Proteomes" id="UP000223906">
    <property type="component" value="Segment"/>
</dbReference>
<protein>
    <submittedName>
        <fullName evidence="1">Uncharacterized protein</fullName>
    </submittedName>
</protein>
<sequence length="41" mass="4901">MIIFSIAVFIIIFTAVSAYRRATAWDRFYREYGCAHNWPSR</sequence>
<evidence type="ECO:0000313" key="2">
    <source>
        <dbReference type="Proteomes" id="UP000223906"/>
    </source>
</evidence>
<gene>
    <name evidence="1" type="ORF">LAV_00180</name>
</gene>
<dbReference type="EMBL" id="KY629563">
    <property type="protein sequence ID" value="ARK07555.1"/>
    <property type="molecule type" value="Genomic_DNA"/>
</dbReference>